<dbReference type="EMBL" id="CAJOBR010071747">
    <property type="protein sequence ID" value="CAF5101824.1"/>
    <property type="molecule type" value="Genomic_DNA"/>
</dbReference>
<protein>
    <recommendedName>
        <fullName evidence="3">Fibronectin type-III domain-containing protein</fullName>
    </recommendedName>
</protein>
<dbReference type="Proteomes" id="UP000663848">
    <property type="component" value="Unassembled WGS sequence"/>
</dbReference>
<reference evidence="1" key="1">
    <citation type="submission" date="2021-02" db="EMBL/GenBank/DDBJ databases">
        <authorList>
            <person name="Nowell W R."/>
        </authorList>
    </citation>
    <scope>NUCLEOTIDE SEQUENCE</scope>
</reference>
<proteinExistence type="predicted"/>
<name>A0A822ENT9_9BILA</name>
<evidence type="ECO:0000313" key="2">
    <source>
        <dbReference type="Proteomes" id="UP000663848"/>
    </source>
</evidence>
<evidence type="ECO:0000313" key="1">
    <source>
        <dbReference type="EMBL" id="CAF5101824.1"/>
    </source>
</evidence>
<sequence length="51" mass="5989">MKNQPNPPIPQINEAWITNDQQINLKWQLLNNTDSETIDGFVIYYRAINSK</sequence>
<dbReference type="SUPFAM" id="SSF49265">
    <property type="entry name" value="Fibronectin type III"/>
    <property type="match status" value="1"/>
</dbReference>
<evidence type="ECO:0008006" key="3">
    <source>
        <dbReference type="Google" id="ProtNLM"/>
    </source>
</evidence>
<dbReference type="AlphaFoldDB" id="A0A822ENT9"/>
<dbReference type="InterPro" id="IPR036116">
    <property type="entry name" value="FN3_sf"/>
</dbReference>
<comment type="caution">
    <text evidence="1">The sequence shown here is derived from an EMBL/GenBank/DDBJ whole genome shotgun (WGS) entry which is preliminary data.</text>
</comment>
<feature type="non-terminal residue" evidence="1">
    <location>
        <position position="1"/>
    </location>
</feature>
<organism evidence="1 2">
    <name type="scientific">Rotaria socialis</name>
    <dbReference type="NCBI Taxonomy" id="392032"/>
    <lineage>
        <taxon>Eukaryota</taxon>
        <taxon>Metazoa</taxon>
        <taxon>Spiralia</taxon>
        <taxon>Gnathifera</taxon>
        <taxon>Rotifera</taxon>
        <taxon>Eurotatoria</taxon>
        <taxon>Bdelloidea</taxon>
        <taxon>Philodinida</taxon>
        <taxon>Philodinidae</taxon>
        <taxon>Rotaria</taxon>
    </lineage>
</organism>
<accession>A0A822ENT9</accession>
<gene>
    <name evidence="1" type="ORF">QYT958_LOCUS44883</name>
</gene>